<accession>A0ABR0U398</accession>
<feature type="region of interest" description="Disordered" evidence="1">
    <location>
        <begin position="1"/>
        <end position="27"/>
    </location>
</feature>
<evidence type="ECO:0000256" key="1">
    <source>
        <dbReference type="SAM" id="MobiDB-lite"/>
    </source>
</evidence>
<comment type="caution">
    <text evidence="2">The sequence shown here is derived from an EMBL/GenBank/DDBJ whole genome shotgun (WGS) entry which is preliminary data.</text>
</comment>
<dbReference type="PANTHER" id="PTHR47292">
    <property type="entry name" value="TRANSCRIPTION ELONGATION FACTOR (TFIIS) FAMILY PROTEIN-RELATED"/>
    <property type="match status" value="1"/>
</dbReference>
<keyword evidence="3" id="KW-1185">Reference proteome</keyword>
<dbReference type="Proteomes" id="UP001318860">
    <property type="component" value="Unassembled WGS sequence"/>
</dbReference>
<sequence length="604" mass="66579">MKRQISTSRVSGQQTFESVSTDSKHGSTLVFEDNSKCHEADMHSSKKTVYARATSVKSDLNVAEDGLNTMAHDSQHRTESSCSTSLSVNIPVSFSSPKFPETSKEAYSFRNCGGSMDSSNSKAFDCSLDEPVTASSESGVSAQIARKAIRNARAKNSMKISSMVENRGTWLTNEDEEFFHENGVAKSSVCSDISDNFYCTSKTVENVRSCDEHDNLPSPRWGKRMINHEISESSMTKTGKVSVNDDDAFMAEFDLNEDIYADGMDDVILPVVATLSSHSVIHVVAKPGIPNGRPMIPLKFEGGLGFKSSIKTSAFRPAALSKMSLIDHKKKNRQCFTGIDLNVAVADDNSAVNGISISDSPPNSEVDSKHAKSHWIDLNCSYNADEFTQPSLPLKSENFPLIDLNLNVNASIGDKANEFHWQQSPGNKTSDSVPDFNFTRHDYLPDLSTSTMQHLANNAPQPIELMQRLATLQPKLPFLSRTLPPQSYRSKSPLHFGAMPYARYSHENGIFPGILGTNHFVPVFHEPSTSNTTAFTTPKLNVKTEDNLPTSGSKMDEGRQFSFLAKNSPMGERVHEDALYATSMKRKEPEGGLEFYQLGYKQVT</sequence>
<dbReference type="PANTHER" id="PTHR47292:SF3">
    <property type="entry name" value="PROTEIN WAVE"/>
    <property type="match status" value="1"/>
</dbReference>
<feature type="compositionally biased region" description="Polar residues" evidence="1">
    <location>
        <begin position="1"/>
        <end position="21"/>
    </location>
</feature>
<organism evidence="2 3">
    <name type="scientific">Rehmannia glutinosa</name>
    <name type="common">Chinese foxglove</name>
    <dbReference type="NCBI Taxonomy" id="99300"/>
    <lineage>
        <taxon>Eukaryota</taxon>
        <taxon>Viridiplantae</taxon>
        <taxon>Streptophyta</taxon>
        <taxon>Embryophyta</taxon>
        <taxon>Tracheophyta</taxon>
        <taxon>Spermatophyta</taxon>
        <taxon>Magnoliopsida</taxon>
        <taxon>eudicotyledons</taxon>
        <taxon>Gunneridae</taxon>
        <taxon>Pentapetalae</taxon>
        <taxon>asterids</taxon>
        <taxon>lamiids</taxon>
        <taxon>Lamiales</taxon>
        <taxon>Orobanchaceae</taxon>
        <taxon>Rehmannieae</taxon>
        <taxon>Rehmannia</taxon>
    </lineage>
</organism>
<evidence type="ECO:0000313" key="3">
    <source>
        <dbReference type="Proteomes" id="UP001318860"/>
    </source>
</evidence>
<evidence type="ECO:0000313" key="2">
    <source>
        <dbReference type="EMBL" id="KAK6116685.1"/>
    </source>
</evidence>
<name>A0ABR0U398_REHGL</name>
<proteinExistence type="predicted"/>
<reference evidence="2 3" key="1">
    <citation type="journal article" date="2021" name="Comput. Struct. Biotechnol. J.">
        <title>De novo genome assembly of the potent medicinal plant Rehmannia glutinosa using nanopore technology.</title>
        <authorList>
            <person name="Ma L."/>
            <person name="Dong C."/>
            <person name="Song C."/>
            <person name="Wang X."/>
            <person name="Zheng X."/>
            <person name="Niu Y."/>
            <person name="Chen S."/>
            <person name="Feng W."/>
        </authorList>
    </citation>
    <scope>NUCLEOTIDE SEQUENCE [LARGE SCALE GENOMIC DNA]</scope>
    <source>
        <strain evidence="2">DH-2019</strain>
    </source>
</reference>
<protein>
    <submittedName>
        <fullName evidence="2">Uncharacterized protein</fullName>
    </submittedName>
</protein>
<dbReference type="EMBL" id="JABTTQ020003485">
    <property type="protein sequence ID" value="KAK6116685.1"/>
    <property type="molecule type" value="Genomic_DNA"/>
</dbReference>
<gene>
    <name evidence="2" type="ORF">DH2020_049567</name>
</gene>